<dbReference type="InterPro" id="IPR036034">
    <property type="entry name" value="PDZ_sf"/>
</dbReference>
<dbReference type="RefSeq" id="WP_184662663.1">
    <property type="nucleotide sequence ID" value="NZ_JACHHB010000001.1"/>
</dbReference>
<dbReference type="Pfam" id="PF13180">
    <property type="entry name" value="PDZ_2"/>
    <property type="match status" value="1"/>
</dbReference>
<feature type="domain" description="Lon proteolytic" evidence="4">
    <location>
        <begin position="245"/>
        <end position="351"/>
    </location>
</feature>
<dbReference type="NCBIfam" id="NF041438">
    <property type="entry name" value="SepM_fam_S16"/>
    <property type="match status" value="1"/>
</dbReference>
<gene>
    <name evidence="5" type="ORF">HNQ41_000333</name>
</gene>
<dbReference type="InterPro" id="IPR014721">
    <property type="entry name" value="Ribsml_uS5_D2-typ_fold_subgr"/>
</dbReference>
<evidence type="ECO:0000256" key="1">
    <source>
        <dbReference type="PROSITE-ProRule" id="PRU01122"/>
    </source>
</evidence>
<comment type="catalytic activity">
    <reaction evidence="1">
        <text>Hydrolysis of proteins in presence of ATP.</text>
        <dbReference type="EC" id="3.4.21.53"/>
    </reaction>
</comment>
<protein>
    <recommendedName>
        <fullName evidence="1">endopeptidase La</fullName>
        <ecNumber evidence="1">3.4.21.53</ecNumber>
    </recommendedName>
</protein>
<evidence type="ECO:0000259" key="4">
    <source>
        <dbReference type="PROSITE" id="PS51786"/>
    </source>
</evidence>
<evidence type="ECO:0000256" key="2">
    <source>
        <dbReference type="SAM" id="Phobius"/>
    </source>
</evidence>
<proteinExistence type="inferred from homology"/>
<keyword evidence="2" id="KW-1133">Transmembrane helix</keyword>
<dbReference type="EMBL" id="JACHHB010000001">
    <property type="protein sequence ID" value="MBB5172193.1"/>
    <property type="molecule type" value="Genomic_DNA"/>
</dbReference>
<keyword evidence="1" id="KW-0645">Protease</keyword>
<dbReference type="PROSITE" id="PS50106">
    <property type="entry name" value="PDZ"/>
    <property type="match status" value="1"/>
</dbReference>
<keyword evidence="2" id="KW-0472">Membrane</keyword>
<evidence type="ECO:0000259" key="3">
    <source>
        <dbReference type="PROSITE" id="PS50106"/>
    </source>
</evidence>
<keyword evidence="1" id="KW-0378">Hydrolase</keyword>
<dbReference type="Gene3D" id="3.30.230.10">
    <property type="match status" value="1"/>
</dbReference>
<keyword evidence="1" id="KW-0720">Serine protease</keyword>
<dbReference type="InterPro" id="IPR027065">
    <property type="entry name" value="Lon_Prtase"/>
</dbReference>
<dbReference type="EC" id="3.4.21.53" evidence="1"/>
<dbReference type="PROSITE" id="PS51786">
    <property type="entry name" value="LON_PROTEOLYTIC"/>
    <property type="match status" value="1"/>
</dbReference>
<keyword evidence="6" id="KW-1185">Reference proteome</keyword>
<dbReference type="InterPro" id="IPR008269">
    <property type="entry name" value="Lon_proteolytic"/>
</dbReference>
<keyword evidence="2" id="KW-0812">Transmembrane</keyword>
<name>A0A840QLF2_9BACI</name>
<evidence type="ECO:0000313" key="5">
    <source>
        <dbReference type="EMBL" id="MBB5172193.1"/>
    </source>
</evidence>
<dbReference type="InterPro" id="IPR001478">
    <property type="entry name" value="PDZ"/>
</dbReference>
<dbReference type="GO" id="GO:0005524">
    <property type="term" value="F:ATP binding"/>
    <property type="evidence" value="ECO:0007669"/>
    <property type="project" value="InterPro"/>
</dbReference>
<dbReference type="Gene3D" id="2.30.42.10">
    <property type="match status" value="1"/>
</dbReference>
<dbReference type="AlphaFoldDB" id="A0A840QLF2"/>
<dbReference type="GO" id="GO:0004176">
    <property type="term" value="F:ATP-dependent peptidase activity"/>
    <property type="evidence" value="ECO:0007669"/>
    <property type="project" value="UniProtKB-UniRule"/>
</dbReference>
<evidence type="ECO:0000313" key="6">
    <source>
        <dbReference type="Proteomes" id="UP000551878"/>
    </source>
</evidence>
<sequence>METSKHSRTKVKRNFLVRWIVVLAIVFFVNFYQLPYYFTLPGEPKKLDEVIEVAGGHPYEGSFMLTTVRMGQANIVNYVWALLSDQRELVHETEVRPEGESDEEYHHRQMMVMSSSQETAVLVAYDYMGKEVYFENNGILVTSIIKGMSAENALELGDLIVAVEGEETLDVETFLDRLSQFEAGDDLELTIIRDDEEEKTVEVSVSPFPEEIDPEGENAGIGIANPMTDRDLIQDPDVSIDTDKIGGPSAGLMFTLEIMNQLSDEDITKGYDIAGTGSINEEGTVGRIGGVHQKVLASEQSGADAFFAPAEFGAQYSNYEVAKKTAEEIDSDMDIVPVNTFEDALEYLDALP</sequence>
<dbReference type="Pfam" id="PF05362">
    <property type="entry name" value="Lon_C"/>
    <property type="match status" value="1"/>
</dbReference>
<feature type="active site" evidence="1">
    <location>
        <position position="249"/>
    </location>
</feature>
<feature type="active site" evidence="1">
    <location>
        <position position="294"/>
    </location>
</feature>
<dbReference type="GO" id="GO:0030163">
    <property type="term" value="P:protein catabolic process"/>
    <property type="evidence" value="ECO:0007669"/>
    <property type="project" value="InterPro"/>
</dbReference>
<comment type="caution">
    <text evidence="5">The sequence shown here is derived from an EMBL/GenBank/DDBJ whole genome shotgun (WGS) entry which is preliminary data.</text>
</comment>
<dbReference type="GO" id="GO:0006508">
    <property type="term" value="P:proteolysis"/>
    <property type="evidence" value="ECO:0007669"/>
    <property type="project" value="UniProtKB-KW"/>
</dbReference>
<reference evidence="5 6" key="1">
    <citation type="submission" date="2020-08" db="EMBL/GenBank/DDBJ databases">
        <title>Genomic Encyclopedia of Type Strains, Phase IV (KMG-IV): sequencing the most valuable type-strain genomes for metagenomic binning, comparative biology and taxonomic classification.</title>
        <authorList>
            <person name="Goeker M."/>
        </authorList>
    </citation>
    <scope>NUCLEOTIDE SEQUENCE [LARGE SCALE GENOMIC DNA]</scope>
    <source>
        <strain evidence="5 6">DSM 24696</strain>
    </source>
</reference>
<dbReference type="SMART" id="SM00228">
    <property type="entry name" value="PDZ"/>
    <property type="match status" value="1"/>
</dbReference>
<dbReference type="SUPFAM" id="SSF54211">
    <property type="entry name" value="Ribosomal protein S5 domain 2-like"/>
    <property type="match status" value="1"/>
</dbReference>
<dbReference type="SUPFAM" id="SSF50156">
    <property type="entry name" value="PDZ domain-like"/>
    <property type="match status" value="1"/>
</dbReference>
<dbReference type="InterPro" id="IPR020568">
    <property type="entry name" value="Ribosomal_Su5_D2-typ_SF"/>
</dbReference>
<dbReference type="Proteomes" id="UP000551878">
    <property type="component" value="Unassembled WGS sequence"/>
</dbReference>
<dbReference type="PANTHER" id="PTHR10046">
    <property type="entry name" value="ATP DEPENDENT LON PROTEASE FAMILY MEMBER"/>
    <property type="match status" value="1"/>
</dbReference>
<comment type="similarity">
    <text evidence="1">Belongs to the peptidase S16 family.</text>
</comment>
<dbReference type="GO" id="GO:0004252">
    <property type="term" value="F:serine-type endopeptidase activity"/>
    <property type="evidence" value="ECO:0007669"/>
    <property type="project" value="UniProtKB-UniRule"/>
</dbReference>
<organism evidence="5 6">
    <name type="scientific">Texcoconibacillus texcoconensis</name>
    <dbReference type="NCBI Taxonomy" id="1095777"/>
    <lineage>
        <taxon>Bacteria</taxon>
        <taxon>Bacillati</taxon>
        <taxon>Bacillota</taxon>
        <taxon>Bacilli</taxon>
        <taxon>Bacillales</taxon>
        <taxon>Bacillaceae</taxon>
        <taxon>Texcoconibacillus</taxon>
    </lineage>
</organism>
<feature type="domain" description="PDZ" evidence="3">
    <location>
        <begin position="109"/>
        <end position="183"/>
    </location>
</feature>
<feature type="transmembrane region" description="Helical" evidence="2">
    <location>
        <begin position="15"/>
        <end position="38"/>
    </location>
</feature>
<accession>A0A840QLF2</accession>